<sequence length="195" mass="21909">MKDLLFTSVDTLLLFLSPFSELYAEKETLLGIIAAVVIAIGIMISVEIKRNVHPNEMANAMVAGLWIALIFYLHISAIDDTSIGFIGILTIMISALVKFLDGMGFANGFSLITTRLSLISLGLVSLYCIYIFTKIDVYQLTLSDKIFGIVHIFMLFITLTGIWHFIWVVAEGNEKRMDILLNIFKCFLFCSIYQC</sequence>
<dbReference type="RefSeq" id="WP_039609353.1">
    <property type="nucleotide sequence ID" value="NZ_JWIC01000005.1"/>
</dbReference>
<reference evidence="2 3" key="1">
    <citation type="submission" date="2014-12" db="EMBL/GenBank/DDBJ databases">
        <title>Draft Genome Sequence of Pseudoalteromonas luteoviolacea HI1.</title>
        <authorList>
            <person name="Asahina A.Y."/>
            <person name="Hadfield M.G."/>
        </authorList>
    </citation>
    <scope>NUCLEOTIDE SEQUENCE [LARGE SCALE GENOMIC DNA]</scope>
    <source>
        <strain evidence="2 3">HI1</strain>
    </source>
</reference>
<gene>
    <name evidence="2" type="ORF">JF50_10405</name>
</gene>
<feature type="transmembrane region" description="Helical" evidence="1">
    <location>
        <begin position="29"/>
        <end position="46"/>
    </location>
</feature>
<keyword evidence="1" id="KW-1133">Transmembrane helix</keyword>
<keyword evidence="1" id="KW-0812">Transmembrane</keyword>
<evidence type="ECO:0000256" key="1">
    <source>
        <dbReference type="SAM" id="Phobius"/>
    </source>
</evidence>
<dbReference type="AlphaFoldDB" id="A0A0C1MS82"/>
<dbReference type="Proteomes" id="UP000031327">
    <property type="component" value="Unassembled WGS sequence"/>
</dbReference>
<evidence type="ECO:0000313" key="3">
    <source>
        <dbReference type="Proteomes" id="UP000031327"/>
    </source>
</evidence>
<proteinExistence type="predicted"/>
<organism evidence="2 3">
    <name type="scientific">Pseudoalteromonas luteoviolacea</name>
    <dbReference type="NCBI Taxonomy" id="43657"/>
    <lineage>
        <taxon>Bacteria</taxon>
        <taxon>Pseudomonadati</taxon>
        <taxon>Pseudomonadota</taxon>
        <taxon>Gammaproteobacteria</taxon>
        <taxon>Alteromonadales</taxon>
        <taxon>Pseudoalteromonadaceae</taxon>
        <taxon>Pseudoalteromonas</taxon>
    </lineage>
</organism>
<keyword evidence="1" id="KW-0472">Membrane</keyword>
<feature type="transmembrane region" description="Helical" evidence="1">
    <location>
        <begin position="81"/>
        <end position="100"/>
    </location>
</feature>
<feature type="transmembrane region" description="Helical" evidence="1">
    <location>
        <begin position="58"/>
        <end position="75"/>
    </location>
</feature>
<dbReference type="EMBL" id="JWIC01000005">
    <property type="protein sequence ID" value="KID57583.1"/>
    <property type="molecule type" value="Genomic_DNA"/>
</dbReference>
<feature type="transmembrane region" description="Helical" evidence="1">
    <location>
        <begin position="112"/>
        <end position="133"/>
    </location>
</feature>
<evidence type="ECO:0000313" key="2">
    <source>
        <dbReference type="EMBL" id="KID57583.1"/>
    </source>
</evidence>
<accession>A0A0C1MS82</accession>
<comment type="caution">
    <text evidence="2">The sequence shown here is derived from an EMBL/GenBank/DDBJ whole genome shotgun (WGS) entry which is preliminary data.</text>
</comment>
<name>A0A0C1MS82_9GAMM</name>
<feature type="transmembrane region" description="Helical" evidence="1">
    <location>
        <begin position="145"/>
        <end position="170"/>
    </location>
</feature>
<protein>
    <submittedName>
        <fullName evidence="2">Uncharacterized protein</fullName>
    </submittedName>
</protein>